<dbReference type="EMBL" id="SHMP01000009">
    <property type="protein sequence ID" value="RZV06115.1"/>
    <property type="molecule type" value="Genomic_DNA"/>
</dbReference>
<dbReference type="RefSeq" id="WP_130501812.1">
    <property type="nucleotide sequence ID" value="NZ_SHMP01000009.1"/>
</dbReference>
<feature type="transmembrane region" description="Helical" evidence="1">
    <location>
        <begin position="267"/>
        <end position="285"/>
    </location>
</feature>
<comment type="caution">
    <text evidence="2">The sequence shown here is derived from an EMBL/GenBank/DDBJ whole genome shotgun (WGS) entry which is preliminary data.</text>
</comment>
<keyword evidence="1" id="KW-0472">Membrane</keyword>
<evidence type="ECO:0000256" key="1">
    <source>
        <dbReference type="SAM" id="Phobius"/>
    </source>
</evidence>
<dbReference type="Proteomes" id="UP000291097">
    <property type="component" value="Unassembled WGS sequence"/>
</dbReference>
<feature type="transmembrane region" description="Helical" evidence="1">
    <location>
        <begin position="151"/>
        <end position="173"/>
    </location>
</feature>
<organism evidence="2 3">
    <name type="scientific">Natrinema hispanicum</name>
    <dbReference type="NCBI Taxonomy" id="392421"/>
    <lineage>
        <taxon>Archaea</taxon>
        <taxon>Methanobacteriati</taxon>
        <taxon>Methanobacteriota</taxon>
        <taxon>Stenosarchaea group</taxon>
        <taxon>Halobacteria</taxon>
        <taxon>Halobacteriales</taxon>
        <taxon>Natrialbaceae</taxon>
        <taxon>Natrinema</taxon>
    </lineage>
</organism>
<gene>
    <name evidence="2" type="ORF">BDK88_4071</name>
</gene>
<feature type="transmembrane region" description="Helical" evidence="1">
    <location>
        <begin position="185"/>
        <end position="202"/>
    </location>
</feature>
<sequence>MTHSRDRGGSSSRRALGRFALYVREDVRDSVRERQAHILGTLFVLIGFGIAYTTGRAVARAPPAAEIGLMSRLVGPLRLLIPLVTLGAVAVALVEKRMSGELTVLLGLPFSRLVVVLGTLVGRSIVISAAVLSSLLVALLVALVMGVPVDLVQFTGAAIGLVALAITFTAIAVSISAVTRTSARATFVAFGVYVLFALQIWGNLPMTILYVSHGFTLPETIPQWVEFVQALNPMTAFSNGLGVVFPSLTEGAPGLISTDPALYERPAFVVCILAAWIVVAVALGYRQFRTSDI</sequence>
<dbReference type="PANTHER" id="PTHR43471:SF1">
    <property type="entry name" value="ABC TRANSPORTER PERMEASE PROTEIN NOSY-RELATED"/>
    <property type="match status" value="1"/>
</dbReference>
<dbReference type="OrthoDB" id="86287at2157"/>
<name>A0A482Y7F4_9EURY</name>
<feature type="transmembrane region" description="Helical" evidence="1">
    <location>
        <begin position="36"/>
        <end position="55"/>
    </location>
</feature>
<evidence type="ECO:0000313" key="3">
    <source>
        <dbReference type="Proteomes" id="UP000291097"/>
    </source>
</evidence>
<feature type="transmembrane region" description="Helical" evidence="1">
    <location>
        <begin position="114"/>
        <end position="145"/>
    </location>
</feature>
<dbReference type="GO" id="GO:0005886">
    <property type="term" value="C:plasma membrane"/>
    <property type="evidence" value="ECO:0007669"/>
    <property type="project" value="UniProtKB-SubCell"/>
</dbReference>
<keyword evidence="1" id="KW-1133">Transmembrane helix</keyword>
<feature type="transmembrane region" description="Helical" evidence="1">
    <location>
        <begin position="75"/>
        <end position="94"/>
    </location>
</feature>
<dbReference type="PANTHER" id="PTHR43471">
    <property type="entry name" value="ABC TRANSPORTER PERMEASE"/>
    <property type="match status" value="1"/>
</dbReference>
<dbReference type="GO" id="GO:0140359">
    <property type="term" value="F:ABC-type transporter activity"/>
    <property type="evidence" value="ECO:0007669"/>
    <property type="project" value="InterPro"/>
</dbReference>
<protein>
    <submittedName>
        <fullName evidence="2">ABC-2 type transport system permease protein</fullName>
    </submittedName>
</protein>
<reference evidence="2 3" key="1">
    <citation type="submission" date="2019-02" db="EMBL/GenBank/DDBJ databases">
        <title>Genomic Encyclopedia of Archaeal and Bacterial Type Strains, Phase II (KMG-II): from individual species to whole genera.</title>
        <authorList>
            <person name="Goeker M."/>
        </authorList>
    </citation>
    <scope>NUCLEOTIDE SEQUENCE [LARGE SCALE GENOMIC DNA]</scope>
    <source>
        <strain evidence="2 3">DSM 18328</strain>
    </source>
</reference>
<accession>A0A482Y7F4</accession>
<proteinExistence type="predicted"/>
<evidence type="ECO:0000313" key="2">
    <source>
        <dbReference type="EMBL" id="RZV06115.1"/>
    </source>
</evidence>
<dbReference type="AlphaFoldDB" id="A0A482Y7F4"/>
<keyword evidence="1" id="KW-0812">Transmembrane</keyword>
<dbReference type="Pfam" id="PF12679">
    <property type="entry name" value="ABC2_membrane_2"/>
    <property type="match status" value="1"/>
</dbReference>